<dbReference type="AlphaFoldDB" id="A0A9D3RZJ7"/>
<organism evidence="2 3">
    <name type="scientific">Anguilla anguilla</name>
    <name type="common">European freshwater eel</name>
    <name type="synonym">Muraena anguilla</name>
    <dbReference type="NCBI Taxonomy" id="7936"/>
    <lineage>
        <taxon>Eukaryota</taxon>
        <taxon>Metazoa</taxon>
        <taxon>Chordata</taxon>
        <taxon>Craniata</taxon>
        <taxon>Vertebrata</taxon>
        <taxon>Euteleostomi</taxon>
        <taxon>Actinopterygii</taxon>
        <taxon>Neopterygii</taxon>
        <taxon>Teleostei</taxon>
        <taxon>Anguilliformes</taxon>
        <taxon>Anguillidae</taxon>
        <taxon>Anguilla</taxon>
    </lineage>
</organism>
<feature type="region of interest" description="Disordered" evidence="1">
    <location>
        <begin position="644"/>
        <end position="711"/>
    </location>
</feature>
<name>A0A9D3RZJ7_ANGAN</name>
<evidence type="ECO:0000313" key="2">
    <source>
        <dbReference type="EMBL" id="KAG5849629.1"/>
    </source>
</evidence>
<feature type="compositionally biased region" description="Basic residues" evidence="1">
    <location>
        <begin position="439"/>
        <end position="449"/>
    </location>
</feature>
<evidence type="ECO:0000256" key="1">
    <source>
        <dbReference type="SAM" id="MobiDB-lite"/>
    </source>
</evidence>
<dbReference type="InterPro" id="IPR011333">
    <property type="entry name" value="SKP1/BTB/POZ_sf"/>
</dbReference>
<evidence type="ECO:0000313" key="3">
    <source>
        <dbReference type="Proteomes" id="UP001044222"/>
    </source>
</evidence>
<proteinExistence type="predicted"/>
<dbReference type="EMBL" id="JAFIRN010000005">
    <property type="protein sequence ID" value="KAG5849629.1"/>
    <property type="molecule type" value="Genomic_DNA"/>
</dbReference>
<feature type="region of interest" description="Disordered" evidence="1">
    <location>
        <begin position="427"/>
        <end position="480"/>
    </location>
</feature>
<dbReference type="SUPFAM" id="SSF54695">
    <property type="entry name" value="POZ domain"/>
    <property type="match status" value="1"/>
</dbReference>
<dbReference type="PANTHER" id="PTHR40380">
    <property type="entry name" value="FIBRONECTIN TYPE-III DOMAIN-CONTAINING PROTEIN-RELATED"/>
    <property type="match status" value="1"/>
</dbReference>
<dbReference type="PANTHER" id="PTHR40380:SF1">
    <property type="match status" value="1"/>
</dbReference>
<evidence type="ECO:0008006" key="4">
    <source>
        <dbReference type="Google" id="ProtNLM"/>
    </source>
</evidence>
<reference evidence="2" key="1">
    <citation type="submission" date="2021-01" db="EMBL/GenBank/DDBJ databases">
        <title>A chromosome-scale assembly of European eel, Anguilla anguilla.</title>
        <authorList>
            <person name="Henkel C."/>
            <person name="Jong-Raadsen S.A."/>
            <person name="Dufour S."/>
            <person name="Weltzien F.-A."/>
            <person name="Palstra A.P."/>
            <person name="Pelster B."/>
            <person name="Spaink H.P."/>
            <person name="Van Den Thillart G.E."/>
            <person name="Jansen H."/>
            <person name="Zahm M."/>
            <person name="Klopp C."/>
            <person name="Cedric C."/>
            <person name="Louis A."/>
            <person name="Berthelot C."/>
            <person name="Parey E."/>
            <person name="Roest Crollius H."/>
            <person name="Montfort J."/>
            <person name="Robinson-Rechavi M."/>
            <person name="Bucao C."/>
            <person name="Bouchez O."/>
            <person name="Gislard M."/>
            <person name="Lluch J."/>
            <person name="Milhes M."/>
            <person name="Lampietro C."/>
            <person name="Lopez Roques C."/>
            <person name="Donnadieu C."/>
            <person name="Braasch I."/>
            <person name="Desvignes T."/>
            <person name="Postlethwait J."/>
            <person name="Bobe J."/>
            <person name="Guiguen Y."/>
            <person name="Dirks R."/>
        </authorList>
    </citation>
    <scope>NUCLEOTIDE SEQUENCE</scope>
    <source>
        <strain evidence="2">Tag_6206</strain>
        <tissue evidence="2">Liver</tissue>
    </source>
</reference>
<gene>
    <name evidence="2" type="ORF">ANANG_G00112960</name>
</gene>
<sequence>MWRWKRPGFEQTLLGELQRQQRRSLFCDTLLQAEGISVPAHSCVLAALSPALAQVLCSGPAPPLGGAGCWSCRPWGRSLCSGCCTVRGKVGRMRSRGMKGRARQRDRRISIKIRLRRQSSGELWEIVSVREEGAVSTPRGGHSSSRGWGLRHRQNQPTLSRLARSKDGLPEVKRPSGLSVGSALPQRICRGLSLTPPSTMTSPPTHTHLPPPHRPLPLQHIHPAHNPVPLPPAPPIPEDSDEQIEKLLDDIMMGLNILPPIVVETDAGGHGDSRILEPSPGAFGTGASGPCPYQCPQITESPRPKNRLMCSRTQDGPFPTNRQSRYISSHETTYPRVPQQASDELHILDRFLFSRENHADGAWERSALGHSDGGGAVTSGDLGSLTQPGAGTDKVRKSDVCADQAGGALPVKQQEVCLQRVRPTLSTLSCTLGPEGPPKRGRGRPPKKRKLDEETTGPVSILAPGGSVGQVGEHGHKSQRKWRRVIIPSSQTPSMRTPKSRACWEDEPGTPLAVAQLSSIYGEEEREGARGKKEAELIDVPTGTELIDVPTGTELIDVPTGTELIDVPTGTELIDVPTGTELIDVPTGTELMDVVMGTELIDVPMGTELIDVPTGTELIDVVMGDSTAILERVTHAERRELDGVRVGGGVENSVIRQMGPTEGGTGQEQRGSDGEGADPAGGETERRRTEEEGPGQSQPGSERRDGVTLNLSDPCWAVRERSTGSWELDEEEVEVDVMECSSPAPPPIDLLLETTGVELCDREPSEEEEGEVDVIGETD</sequence>
<feature type="region of interest" description="Disordered" evidence="1">
    <location>
        <begin position="374"/>
        <end position="397"/>
    </location>
</feature>
<accession>A0A9D3RZJ7</accession>
<dbReference type="Proteomes" id="UP001044222">
    <property type="component" value="Unassembled WGS sequence"/>
</dbReference>
<dbReference type="Gene3D" id="3.30.710.10">
    <property type="entry name" value="Potassium Channel Kv1.1, Chain A"/>
    <property type="match status" value="1"/>
</dbReference>
<comment type="caution">
    <text evidence="2">The sequence shown here is derived from an EMBL/GenBank/DDBJ whole genome shotgun (WGS) entry which is preliminary data.</text>
</comment>
<protein>
    <recommendedName>
        <fullName evidence="4">BTB domain-containing protein</fullName>
    </recommendedName>
</protein>
<keyword evidence="3" id="KW-1185">Reference proteome</keyword>